<dbReference type="Gene3D" id="1.20.1250.20">
    <property type="entry name" value="MFS general substrate transporter like domains"/>
    <property type="match status" value="1"/>
</dbReference>
<feature type="region of interest" description="Disordered" evidence="5">
    <location>
        <begin position="1"/>
        <end position="32"/>
    </location>
</feature>
<evidence type="ECO:0000256" key="3">
    <source>
        <dbReference type="ARBA" id="ARBA00022989"/>
    </source>
</evidence>
<evidence type="ECO:0000256" key="5">
    <source>
        <dbReference type="SAM" id="MobiDB-lite"/>
    </source>
</evidence>
<feature type="transmembrane region" description="Helical" evidence="6">
    <location>
        <begin position="314"/>
        <end position="338"/>
    </location>
</feature>
<feature type="transmembrane region" description="Helical" evidence="6">
    <location>
        <begin position="462"/>
        <end position="480"/>
    </location>
</feature>
<dbReference type="InterPro" id="IPR020846">
    <property type="entry name" value="MFS_dom"/>
</dbReference>
<feature type="transmembrane region" description="Helical" evidence="6">
    <location>
        <begin position="239"/>
        <end position="267"/>
    </location>
</feature>
<evidence type="ECO:0000313" key="9">
    <source>
        <dbReference type="Proteomes" id="UP001217754"/>
    </source>
</evidence>
<dbReference type="GeneID" id="85228021"/>
<feature type="transmembrane region" description="Helical" evidence="6">
    <location>
        <begin position="350"/>
        <end position="372"/>
    </location>
</feature>
<feature type="transmembrane region" description="Helical" evidence="6">
    <location>
        <begin position="486"/>
        <end position="506"/>
    </location>
</feature>
<dbReference type="RefSeq" id="XP_060124270.1">
    <property type="nucleotide sequence ID" value="XM_060268287.1"/>
</dbReference>
<feature type="transmembrane region" description="Helical" evidence="6">
    <location>
        <begin position="172"/>
        <end position="194"/>
    </location>
</feature>
<name>A0AAF0F263_9BASI</name>
<feature type="transmembrane region" description="Helical" evidence="6">
    <location>
        <begin position="206"/>
        <end position="227"/>
    </location>
</feature>
<feature type="transmembrane region" description="Helical" evidence="6">
    <location>
        <begin position="420"/>
        <end position="441"/>
    </location>
</feature>
<dbReference type="Pfam" id="PF07690">
    <property type="entry name" value="MFS_1"/>
    <property type="match status" value="1"/>
</dbReference>
<dbReference type="AlphaFoldDB" id="A0AAF0F263"/>
<keyword evidence="4 6" id="KW-0472">Membrane</keyword>
<evidence type="ECO:0000256" key="6">
    <source>
        <dbReference type="SAM" id="Phobius"/>
    </source>
</evidence>
<feature type="transmembrane region" description="Helical" evidence="6">
    <location>
        <begin position="79"/>
        <end position="97"/>
    </location>
</feature>
<dbReference type="GO" id="GO:0005886">
    <property type="term" value="C:plasma membrane"/>
    <property type="evidence" value="ECO:0007669"/>
    <property type="project" value="TreeGrafter"/>
</dbReference>
<organism evidence="8 9">
    <name type="scientific">Malassezia japonica</name>
    <dbReference type="NCBI Taxonomy" id="223818"/>
    <lineage>
        <taxon>Eukaryota</taxon>
        <taxon>Fungi</taxon>
        <taxon>Dikarya</taxon>
        <taxon>Basidiomycota</taxon>
        <taxon>Ustilaginomycotina</taxon>
        <taxon>Malasseziomycetes</taxon>
        <taxon>Malasseziales</taxon>
        <taxon>Malasseziaceae</taxon>
        <taxon>Malassezia</taxon>
    </lineage>
</organism>
<accession>A0AAF0F263</accession>
<dbReference type="SUPFAM" id="SSF103473">
    <property type="entry name" value="MFS general substrate transporter"/>
    <property type="match status" value="1"/>
</dbReference>
<sequence>MMEKGEVHHAGAAHHHHHHHVDEDVGPFPEHVGRDEMIDEDLEPVAEDDNINEKGDPFLVQFSENDPGNPKNYSFTRKWFITAFTAVLCFSVAVGSSMPTGDLPGAGEALGVGQVPINLSITLFVAGFGFGPMFFAPLSEIYGRWVIYVISGFLYFIFTLPCALAPNLATLLAARMIAGLAASVPMTNVGGTLSDIWRPEDKGLPMAIFSSVLFIGPSAGPLIGGAITSGTNMIDGWRYIYWTLFAFVGIIWILTLPTTETLAPVLLKRRAKKLRKETGDERYMTMQERNPMDLKKILVISLLRPFELLVMEPILIAFSLYLCLVYALLYLMFFAYPIIFEEGHGFNPLQVGLCFISLIIGILLSILFIWFVMEPMTKRRIEARGHPVPEDRLPLMFIGAIALPMSLFILAWTSMPSVHWAGPLVAGIPTGASFVMIYISANSYLVDCYPKVAASALAAKTLLRSLCGAAVPTFVFQMFHAMHNQWALTMLALVSVLMAPIPFFFYKYGPMMREKSKFASGDDDN</sequence>
<feature type="transmembrane region" description="Helical" evidence="6">
    <location>
        <begin position="117"/>
        <end position="138"/>
    </location>
</feature>
<keyword evidence="3 6" id="KW-1133">Transmembrane helix</keyword>
<dbReference type="Proteomes" id="UP001217754">
    <property type="component" value="Chromosome 9"/>
</dbReference>
<gene>
    <name evidence="8" type="ORF">MJAP1_004370</name>
</gene>
<protein>
    <recommendedName>
        <fullName evidence="7">Major facilitator superfamily (MFS) profile domain-containing protein</fullName>
    </recommendedName>
</protein>
<comment type="subcellular location">
    <subcellularLocation>
        <location evidence="1">Membrane</location>
        <topology evidence="1">Multi-pass membrane protein</topology>
    </subcellularLocation>
</comment>
<dbReference type="InterPro" id="IPR036259">
    <property type="entry name" value="MFS_trans_sf"/>
</dbReference>
<evidence type="ECO:0000256" key="2">
    <source>
        <dbReference type="ARBA" id="ARBA00022692"/>
    </source>
</evidence>
<dbReference type="EMBL" id="CP119966">
    <property type="protein sequence ID" value="WFD41373.1"/>
    <property type="molecule type" value="Genomic_DNA"/>
</dbReference>
<keyword evidence="2 6" id="KW-0812">Transmembrane</keyword>
<feature type="domain" description="Major facilitator superfamily (MFS) profile" evidence="7">
    <location>
        <begin position="81"/>
        <end position="510"/>
    </location>
</feature>
<evidence type="ECO:0000256" key="4">
    <source>
        <dbReference type="ARBA" id="ARBA00023136"/>
    </source>
</evidence>
<dbReference type="FunFam" id="1.20.1250.20:FF:000011">
    <property type="entry name" value="MFS multidrug transporter, putative"/>
    <property type="match status" value="1"/>
</dbReference>
<dbReference type="InterPro" id="IPR011701">
    <property type="entry name" value="MFS"/>
</dbReference>
<reference evidence="8" key="1">
    <citation type="submission" date="2023-03" db="EMBL/GenBank/DDBJ databases">
        <title>Mating type loci evolution in Malassezia.</title>
        <authorList>
            <person name="Coelho M.A."/>
        </authorList>
    </citation>
    <scope>NUCLEOTIDE SEQUENCE</scope>
    <source>
        <strain evidence="8">CBS 9431</strain>
    </source>
</reference>
<proteinExistence type="predicted"/>
<dbReference type="PANTHER" id="PTHR23502:SF48">
    <property type="entry name" value="MULTIDRUG TRANSPORTER, PUTATIVE (AFU_ORTHOLOGUE AFUA_5G02700)-RELATED"/>
    <property type="match status" value="1"/>
</dbReference>
<feature type="transmembrane region" description="Helical" evidence="6">
    <location>
        <begin position="145"/>
        <end position="166"/>
    </location>
</feature>
<dbReference type="GO" id="GO:0022857">
    <property type="term" value="F:transmembrane transporter activity"/>
    <property type="evidence" value="ECO:0007669"/>
    <property type="project" value="InterPro"/>
</dbReference>
<evidence type="ECO:0000256" key="1">
    <source>
        <dbReference type="ARBA" id="ARBA00004141"/>
    </source>
</evidence>
<dbReference type="CDD" id="cd17323">
    <property type="entry name" value="MFS_Tpo1_MDR_like"/>
    <property type="match status" value="1"/>
</dbReference>
<dbReference type="PANTHER" id="PTHR23502">
    <property type="entry name" value="MAJOR FACILITATOR SUPERFAMILY"/>
    <property type="match status" value="1"/>
</dbReference>
<evidence type="ECO:0000313" key="8">
    <source>
        <dbReference type="EMBL" id="WFD41373.1"/>
    </source>
</evidence>
<feature type="transmembrane region" description="Helical" evidence="6">
    <location>
        <begin position="393"/>
        <end position="414"/>
    </location>
</feature>
<keyword evidence="9" id="KW-1185">Reference proteome</keyword>
<dbReference type="PROSITE" id="PS50850">
    <property type="entry name" value="MFS"/>
    <property type="match status" value="1"/>
</dbReference>
<evidence type="ECO:0000259" key="7">
    <source>
        <dbReference type="PROSITE" id="PS50850"/>
    </source>
</evidence>